<dbReference type="SUPFAM" id="SSF47459">
    <property type="entry name" value="HLH, helix-loop-helix DNA-binding domain"/>
    <property type="match status" value="1"/>
</dbReference>
<gene>
    <name evidence="7" type="ORF">L486_03065</name>
</gene>
<feature type="region of interest" description="Disordered" evidence="5">
    <location>
        <begin position="491"/>
        <end position="527"/>
    </location>
</feature>
<comment type="subcellular location">
    <subcellularLocation>
        <location evidence="1">Nucleus</location>
    </subcellularLocation>
</comment>
<dbReference type="InterPro" id="IPR051732">
    <property type="entry name" value="USF"/>
</dbReference>
<dbReference type="GO" id="GO:0046983">
    <property type="term" value="F:protein dimerization activity"/>
    <property type="evidence" value="ECO:0007669"/>
    <property type="project" value="InterPro"/>
</dbReference>
<keyword evidence="2" id="KW-0805">Transcription regulation</keyword>
<dbReference type="OrthoDB" id="690068at2759"/>
<evidence type="ECO:0000313" key="8">
    <source>
        <dbReference type="Proteomes" id="UP000092583"/>
    </source>
</evidence>
<evidence type="ECO:0000256" key="3">
    <source>
        <dbReference type="ARBA" id="ARBA00023163"/>
    </source>
</evidence>
<organism evidence="7 8">
    <name type="scientific">Kwoniella mangroviensis CBS 10435</name>
    <dbReference type="NCBI Taxonomy" id="1331196"/>
    <lineage>
        <taxon>Eukaryota</taxon>
        <taxon>Fungi</taxon>
        <taxon>Dikarya</taxon>
        <taxon>Basidiomycota</taxon>
        <taxon>Agaricomycotina</taxon>
        <taxon>Tremellomycetes</taxon>
        <taxon>Tremellales</taxon>
        <taxon>Cryptococcaceae</taxon>
        <taxon>Kwoniella</taxon>
    </lineage>
</organism>
<dbReference type="GO" id="GO:0005634">
    <property type="term" value="C:nucleus"/>
    <property type="evidence" value="ECO:0007669"/>
    <property type="project" value="UniProtKB-SubCell"/>
</dbReference>
<dbReference type="PROSITE" id="PS50888">
    <property type="entry name" value="BHLH"/>
    <property type="match status" value="1"/>
</dbReference>
<feature type="compositionally biased region" description="Low complexity" evidence="5">
    <location>
        <begin position="501"/>
        <end position="518"/>
    </location>
</feature>
<accession>A0A1B9ISQ9</accession>
<evidence type="ECO:0000313" key="7">
    <source>
        <dbReference type="EMBL" id="OCF58578.1"/>
    </source>
</evidence>
<feature type="compositionally biased region" description="Low complexity" evidence="5">
    <location>
        <begin position="127"/>
        <end position="144"/>
    </location>
</feature>
<dbReference type="SMART" id="SM00353">
    <property type="entry name" value="HLH"/>
    <property type="match status" value="1"/>
</dbReference>
<dbReference type="Proteomes" id="UP000092583">
    <property type="component" value="Unassembled WGS sequence"/>
</dbReference>
<keyword evidence="8" id="KW-1185">Reference proteome</keyword>
<dbReference type="GO" id="GO:0000981">
    <property type="term" value="F:DNA-binding transcription factor activity, RNA polymerase II-specific"/>
    <property type="evidence" value="ECO:0007669"/>
    <property type="project" value="TreeGrafter"/>
</dbReference>
<evidence type="ECO:0000256" key="2">
    <source>
        <dbReference type="ARBA" id="ARBA00023015"/>
    </source>
</evidence>
<evidence type="ECO:0000256" key="4">
    <source>
        <dbReference type="ARBA" id="ARBA00023242"/>
    </source>
</evidence>
<feature type="domain" description="BHLH" evidence="6">
    <location>
        <begin position="287"/>
        <end position="380"/>
    </location>
</feature>
<feature type="compositionally biased region" description="Polar residues" evidence="5">
    <location>
        <begin position="174"/>
        <end position="192"/>
    </location>
</feature>
<reference evidence="7 8" key="1">
    <citation type="submission" date="2013-07" db="EMBL/GenBank/DDBJ databases">
        <title>The Genome Sequence of Kwoniella mangroviensis CBS10435.</title>
        <authorList>
            <consortium name="The Broad Institute Genome Sequencing Platform"/>
            <person name="Cuomo C."/>
            <person name="Litvintseva A."/>
            <person name="Chen Y."/>
            <person name="Heitman J."/>
            <person name="Sun S."/>
            <person name="Springer D."/>
            <person name="Dromer F."/>
            <person name="Young S.K."/>
            <person name="Zeng Q."/>
            <person name="Gargeya S."/>
            <person name="Fitzgerald M."/>
            <person name="Abouelleil A."/>
            <person name="Alvarado L."/>
            <person name="Berlin A.M."/>
            <person name="Chapman S.B."/>
            <person name="Dewar J."/>
            <person name="Goldberg J."/>
            <person name="Griggs A."/>
            <person name="Gujja S."/>
            <person name="Hansen M."/>
            <person name="Howarth C."/>
            <person name="Imamovic A."/>
            <person name="Larimer J."/>
            <person name="McCowan C."/>
            <person name="Murphy C."/>
            <person name="Pearson M."/>
            <person name="Priest M."/>
            <person name="Roberts A."/>
            <person name="Saif S."/>
            <person name="Shea T."/>
            <person name="Sykes S."/>
            <person name="Wortman J."/>
            <person name="Nusbaum C."/>
            <person name="Birren B."/>
        </authorList>
    </citation>
    <scope>NUCLEOTIDE SEQUENCE [LARGE SCALE GENOMIC DNA]</scope>
    <source>
        <strain evidence="7 8">CBS 10435</strain>
    </source>
</reference>
<keyword evidence="3" id="KW-0804">Transcription</keyword>
<dbReference type="GO" id="GO:0000978">
    <property type="term" value="F:RNA polymerase II cis-regulatory region sequence-specific DNA binding"/>
    <property type="evidence" value="ECO:0007669"/>
    <property type="project" value="TreeGrafter"/>
</dbReference>
<proteinExistence type="predicted"/>
<dbReference type="PANTHER" id="PTHR46117">
    <property type="entry name" value="FI24210P1"/>
    <property type="match status" value="1"/>
</dbReference>
<sequence length="582" mass="63378">MASIKGSVLMLPIRIPGVDNNNNRPSMHRPFSDGSMTVETNLLTSLMSGSPHQIPMNMVSPFSFSSSLPAQTHTFDYSMNSPLSSSADRFHPAAMFSAMKFGNDNPEPPINFGNNEDQTANDERSRSQSSSRSSHVGKAPSSRSRSARKSMNDARPPPGSIQPRGRSALPGRAQSFSGPGSAQARATSQNGSGKPMGLGIGLDTHVEGEQTDSISPPDFGLNGSFGMSIPRTEIDTVSWGSGSVPSMLQPGSLGSFGETLDDAIIDSPMTPAKPLQALSDESYKKQRRRECHNQVEKRRREHINAKIEELSHLLPAMYNLPDNDEVLLDDEEEEGKPQIESGKKKKKTKRAGSMNTKSQKDAVQCKGRILSHSVQYIRDLKHVTDVQAGRIAHLEAMLMSYGVNPAIQPPAMSDAQSSLFWMGDGNSNSNTLNNQPNFDLSGTHNLEVMRPSPEPDRPFSFDHINLDARTWANTMTNGNGHDTAHDVLMSFEPSPNTASTSSVNNLRRSSESVSSSASFDRENTEALDMHSPLSMNMSISDMRGRQRERTVRKDSQAELQMSMSALLSGAGGREGNDGGMRW</sequence>
<feature type="region of interest" description="Disordered" evidence="5">
    <location>
        <begin position="331"/>
        <end position="362"/>
    </location>
</feature>
<evidence type="ECO:0000259" key="6">
    <source>
        <dbReference type="PROSITE" id="PS50888"/>
    </source>
</evidence>
<dbReference type="AlphaFoldDB" id="A0A1B9ISQ9"/>
<evidence type="ECO:0000256" key="1">
    <source>
        <dbReference type="ARBA" id="ARBA00004123"/>
    </source>
</evidence>
<dbReference type="EMBL" id="KI669461">
    <property type="protein sequence ID" value="OCF58578.1"/>
    <property type="molecule type" value="Genomic_DNA"/>
</dbReference>
<dbReference type="InterPro" id="IPR011598">
    <property type="entry name" value="bHLH_dom"/>
</dbReference>
<protein>
    <recommendedName>
        <fullName evidence="6">BHLH domain-containing protein</fullName>
    </recommendedName>
</protein>
<evidence type="ECO:0000256" key="5">
    <source>
        <dbReference type="SAM" id="MobiDB-lite"/>
    </source>
</evidence>
<keyword evidence="4" id="KW-0539">Nucleus</keyword>
<dbReference type="InterPro" id="IPR036638">
    <property type="entry name" value="HLH_DNA-bd_sf"/>
</dbReference>
<feature type="region of interest" description="Disordered" evidence="5">
    <location>
        <begin position="99"/>
        <end position="203"/>
    </location>
</feature>
<name>A0A1B9ISQ9_9TREE</name>
<dbReference type="PANTHER" id="PTHR46117:SF3">
    <property type="entry name" value="FI24210P1"/>
    <property type="match status" value="1"/>
</dbReference>
<dbReference type="Gene3D" id="4.10.280.10">
    <property type="entry name" value="Helix-loop-helix DNA-binding domain"/>
    <property type="match status" value="1"/>
</dbReference>
<reference evidence="8" key="2">
    <citation type="submission" date="2013-12" db="EMBL/GenBank/DDBJ databases">
        <title>Evolution of pathogenesis and genome organization in the Tremellales.</title>
        <authorList>
            <person name="Cuomo C."/>
            <person name="Litvintseva A."/>
            <person name="Heitman J."/>
            <person name="Chen Y."/>
            <person name="Sun S."/>
            <person name="Springer D."/>
            <person name="Dromer F."/>
            <person name="Young S."/>
            <person name="Zeng Q."/>
            <person name="Chapman S."/>
            <person name="Gujja S."/>
            <person name="Saif S."/>
            <person name="Birren B."/>
        </authorList>
    </citation>
    <scope>NUCLEOTIDE SEQUENCE [LARGE SCALE GENOMIC DNA]</scope>
    <source>
        <strain evidence="8">CBS 10435</strain>
    </source>
</reference>
<dbReference type="STRING" id="1331196.A0A1B9ISQ9"/>
<dbReference type="Pfam" id="PF00010">
    <property type="entry name" value="HLH"/>
    <property type="match status" value="1"/>
</dbReference>